<accession>A0A839U0X5</accession>
<evidence type="ECO:0000313" key="1">
    <source>
        <dbReference type="EMBL" id="MBB3131119.1"/>
    </source>
</evidence>
<dbReference type="RefSeq" id="WP_281382601.1">
    <property type="nucleotide sequence ID" value="NZ_JACHXJ010000006.1"/>
</dbReference>
<organism evidence="1 2">
    <name type="scientific">Paenibacillus rhizosphaerae</name>
    <dbReference type="NCBI Taxonomy" id="297318"/>
    <lineage>
        <taxon>Bacteria</taxon>
        <taxon>Bacillati</taxon>
        <taxon>Bacillota</taxon>
        <taxon>Bacilli</taxon>
        <taxon>Bacillales</taxon>
        <taxon>Paenibacillaceae</taxon>
        <taxon>Paenibacillus</taxon>
    </lineage>
</organism>
<dbReference type="Proteomes" id="UP000517523">
    <property type="component" value="Unassembled WGS sequence"/>
</dbReference>
<sequence length="43" mass="4886">MSILELFLKFLDGGLKLVGIFTGLNTLVNALKQSRQNKKNHRE</sequence>
<protein>
    <submittedName>
        <fullName evidence="1">Uncharacterized protein</fullName>
    </submittedName>
</protein>
<dbReference type="AlphaFoldDB" id="A0A839U0X5"/>
<reference evidence="1 2" key="1">
    <citation type="submission" date="2020-08" db="EMBL/GenBank/DDBJ databases">
        <title>Genomic Encyclopedia of Type Strains, Phase III (KMG-III): the genomes of soil and plant-associated and newly described type strains.</title>
        <authorList>
            <person name="Whitman W."/>
        </authorList>
    </citation>
    <scope>NUCLEOTIDE SEQUENCE [LARGE SCALE GENOMIC DNA]</scope>
    <source>
        <strain evidence="1 2">CECT 5831</strain>
    </source>
</reference>
<comment type="caution">
    <text evidence="1">The sequence shown here is derived from an EMBL/GenBank/DDBJ whole genome shotgun (WGS) entry which is preliminary data.</text>
</comment>
<dbReference type="EMBL" id="JACHXJ010000006">
    <property type="protein sequence ID" value="MBB3131119.1"/>
    <property type="molecule type" value="Genomic_DNA"/>
</dbReference>
<name>A0A839U0X5_9BACL</name>
<proteinExistence type="predicted"/>
<evidence type="ECO:0000313" key="2">
    <source>
        <dbReference type="Proteomes" id="UP000517523"/>
    </source>
</evidence>
<gene>
    <name evidence="1" type="ORF">FHS19_005839</name>
</gene>